<dbReference type="PANTHER" id="PTHR21404">
    <property type="entry name" value="HEN1"/>
    <property type="match status" value="1"/>
</dbReference>
<keyword evidence="8" id="KW-0460">Magnesium</keyword>
<dbReference type="GO" id="GO:0046872">
    <property type="term" value="F:metal ion binding"/>
    <property type="evidence" value="ECO:0007669"/>
    <property type="project" value="UniProtKB-KW"/>
</dbReference>
<reference evidence="16" key="1">
    <citation type="submission" date="2024-06" db="EMBL/GenBank/DDBJ databases">
        <title>The genome sequences of Kitasatospora sp. strain HUAS MG31.</title>
        <authorList>
            <person name="Mo P."/>
        </authorList>
    </citation>
    <scope>NUCLEOTIDE SEQUENCE</scope>
    <source>
        <strain evidence="16">HUAS MG31</strain>
    </source>
</reference>
<evidence type="ECO:0000256" key="2">
    <source>
        <dbReference type="ARBA" id="ARBA00009026"/>
    </source>
</evidence>
<evidence type="ECO:0000256" key="3">
    <source>
        <dbReference type="ARBA" id="ARBA00021330"/>
    </source>
</evidence>
<evidence type="ECO:0000256" key="10">
    <source>
        <dbReference type="ARBA" id="ARBA00023158"/>
    </source>
</evidence>
<dbReference type="GO" id="GO:0003723">
    <property type="term" value="F:RNA binding"/>
    <property type="evidence" value="ECO:0007669"/>
    <property type="project" value="UniProtKB-KW"/>
</dbReference>
<dbReference type="Pfam" id="PF08242">
    <property type="entry name" value="Methyltransf_12"/>
    <property type="match status" value="1"/>
</dbReference>
<organism evidence="16">
    <name type="scientific">Kitasatospora camelliae</name>
    <dbReference type="NCBI Taxonomy" id="3156397"/>
    <lineage>
        <taxon>Bacteria</taxon>
        <taxon>Bacillati</taxon>
        <taxon>Actinomycetota</taxon>
        <taxon>Actinomycetes</taxon>
        <taxon>Kitasatosporales</taxon>
        <taxon>Streptomycetaceae</taxon>
        <taxon>Kitasatospora</taxon>
    </lineage>
</organism>
<feature type="domain" description="Hen1 N-terminal" evidence="15">
    <location>
        <begin position="1"/>
        <end position="251"/>
    </location>
</feature>
<dbReference type="GO" id="GO:0001510">
    <property type="term" value="P:RNA methylation"/>
    <property type="evidence" value="ECO:0007669"/>
    <property type="project" value="InterPro"/>
</dbReference>
<evidence type="ECO:0000256" key="7">
    <source>
        <dbReference type="ARBA" id="ARBA00022723"/>
    </source>
</evidence>
<evidence type="ECO:0000313" key="16">
    <source>
        <dbReference type="EMBL" id="XCM79631.1"/>
    </source>
</evidence>
<feature type="region of interest" description="Disordered" evidence="13">
    <location>
        <begin position="549"/>
        <end position="568"/>
    </location>
</feature>
<dbReference type="InterPro" id="IPR013217">
    <property type="entry name" value="Methyltransf_12"/>
</dbReference>
<feature type="region of interest" description="Disordered" evidence="13">
    <location>
        <begin position="265"/>
        <end position="289"/>
    </location>
</feature>
<keyword evidence="10" id="KW-0943">RNA-mediated gene silencing</keyword>
<feature type="compositionally biased region" description="Acidic residues" evidence="13">
    <location>
        <begin position="265"/>
        <end position="276"/>
    </location>
</feature>
<evidence type="ECO:0000256" key="1">
    <source>
        <dbReference type="ARBA" id="ARBA00001946"/>
    </source>
</evidence>
<dbReference type="AlphaFoldDB" id="A0AAU8JUU8"/>
<sequence length="568" mass="59885">MFISISTTGTSERPATDLGFLLHKHPDKVQRFSTSHGVAHVFYPEATAEACTAALLLDVDPIALVRKGRGQGRGGSPDLALAQYVNDRPYAASSLLAVALRTVFRTAMKGVCEHRPELPGQALPLRVALPAVPAGGDGGGPALVRRLFEPLGWQVEAAAVPLDTAFPEWGDSRFARVELTGTVRLAEALQQLYVLLPVLDGSKHYWVAPDEVDKLLAAGEGWLADHPELGLITRRYLARRWSLTRLAMERIALARLAEADDREAEELDNAVDDQVGEVDGGGAGVGEAAGDAAGAPAGDFAGEGSAVGAEAAEKPRPLAAQRREAIVAALAECGAARVLDLGCGQGELVGALLGDPRVTEVLGVDVSSRALAAAARKLRLDRMPERLAARVKLVQGALTYTDARLKGYDAAVLSEVIEHLDLPRLPALEYAVFGAARPQAVVVTTPNVEYNVRWETLPAGTVRHADHRFEWTRAEFAAWADKVAGTYGYTVTLRPVGPVDEEAGAPTQLALFLLTTADTAAVTDTASTTATAATAATADTATVTDTAVTTDIPAERPTRTSAEGSATR</sequence>
<dbReference type="GO" id="GO:0090486">
    <property type="term" value="F:small RNA 2'-O-methyltransferase activity"/>
    <property type="evidence" value="ECO:0007669"/>
    <property type="project" value="UniProtKB-EC"/>
</dbReference>
<dbReference type="GO" id="GO:0031047">
    <property type="term" value="P:regulatory ncRNA-mediated gene silencing"/>
    <property type="evidence" value="ECO:0007669"/>
    <property type="project" value="UniProtKB-KW"/>
</dbReference>
<proteinExistence type="inferred from homology"/>
<dbReference type="EC" id="2.1.1.386" evidence="11"/>
<keyword evidence="6" id="KW-0949">S-adenosyl-L-methionine</keyword>
<dbReference type="InterPro" id="IPR029063">
    <property type="entry name" value="SAM-dependent_MTases_sf"/>
</dbReference>
<dbReference type="InterPro" id="IPR024740">
    <property type="entry name" value="Hen1_N"/>
</dbReference>
<keyword evidence="7" id="KW-0479">Metal-binding</keyword>
<keyword evidence="5" id="KW-0808">Transferase</keyword>
<dbReference type="Gene3D" id="3.40.50.150">
    <property type="entry name" value="Vaccinia Virus protein VP39"/>
    <property type="match status" value="1"/>
</dbReference>
<evidence type="ECO:0000259" key="14">
    <source>
        <dbReference type="Pfam" id="PF08242"/>
    </source>
</evidence>
<name>A0AAU8JUU8_9ACTN</name>
<evidence type="ECO:0000256" key="13">
    <source>
        <dbReference type="SAM" id="MobiDB-lite"/>
    </source>
</evidence>
<dbReference type="KEGG" id="kcm:ABWK59_12190"/>
<evidence type="ECO:0000256" key="5">
    <source>
        <dbReference type="ARBA" id="ARBA00022679"/>
    </source>
</evidence>
<dbReference type="EMBL" id="CP159872">
    <property type="protein sequence ID" value="XCM79631.1"/>
    <property type="molecule type" value="Genomic_DNA"/>
</dbReference>
<feature type="compositionally biased region" description="Polar residues" evidence="13">
    <location>
        <begin position="559"/>
        <end position="568"/>
    </location>
</feature>
<evidence type="ECO:0000256" key="8">
    <source>
        <dbReference type="ARBA" id="ARBA00022842"/>
    </source>
</evidence>
<dbReference type="Gene3D" id="3.30.1610.20">
    <property type="entry name" value="Hen1, N-terminal domain"/>
    <property type="match status" value="1"/>
</dbReference>
<gene>
    <name evidence="16" type="ORF">ABWK59_12190</name>
</gene>
<dbReference type="CDD" id="cd02440">
    <property type="entry name" value="AdoMet_MTases"/>
    <property type="match status" value="1"/>
</dbReference>
<protein>
    <recommendedName>
        <fullName evidence="3">Small RNA 2'-O-methyltransferase</fullName>
        <ecNumber evidence="11">2.1.1.386</ecNumber>
    </recommendedName>
</protein>
<feature type="domain" description="Methyltransferase type 12" evidence="14">
    <location>
        <begin position="339"/>
        <end position="428"/>
    </location>
</feature>
<evidence type="ECO:0000256" key="11">
    <source>
        <dbReference type="ARBA" id="ARBA00035025"/>
    </source>
</evidence>
<feature type="compositionally biased region" description="Gly residues" evidence="13">
    <location>
        <begin position="278"/>
        <end position="287"/>
    </location>
</feature>
<evidence type="ECO:0000256" key="9">
    <source>
        <dbReference type="ARBA" id="ARBA00022884"/>
    </source>
</evidence>
<dbReference type="Pfam" id="PF12623">
    <property type="entry name" value="Hen1_L"/>
    <property type="match status" value="1"/>
</dbReference>
<dbReference type="InterPro" id="IPR038546">
    <property type="entry name" value="Hen1_N_sf"/>
</dbReference>
<keyword evidence="4" id="KW-0489">Methyltransferase</keyword>
<comment type="catalytic activity">
    <reaction evidence="12">
        <text>small RNA 3'-end nucleotide + S-adenosyl-L-methionine = small RNA 3'-end 2'-O-methylnucleotide + S-adenosyl-L-homocysteine + H(+)</text>
        <dbReference type="Rhea" id="RHEA:37887"/>
        <dbReference type="Rhea" id="RHEA-COMP:10415"/>
        <dbReference type="Rhea" id="RHEA-COMP:10416"/>
        <dbReference type="ChEBI" id="CHEBI:15378"/>
        <dbReference type="ChEBI" id="CHEBI:57856"/>
        <dbReference type="ChEBI" id="CHEBI:59789"/>
        <dbReference type="ChEBI" id="CHEBI:74896"/>
        <dbReference type="ChEBI" id="CHEBI:74898"/>
        <dbReference type="EC" id="2.1.1.386"/>
    </reaction>
</comment>
<dbReference type="InterPro" id="IPR026610">
    <property type="entry name" value="Hen1"/>
</dbReference>
<keyword evidence="9" id="KW-0694">RNA-binding</keyword>
<evidence type="ECO:0000256" key="4">
    <source>
        <dbReference type="ARBA" id="ARBA00022603"/>
    </source>
</evidence>
<evidence type="ECO:0000256" key="12">
    <source>
        <dbReference type="ARBA" id="ARBA00048418"/>
    </source>
</evidence>
<evidence type="ECO:0000256" key="6">
    <source>
        <dbReference type="ARBA" id="ARBA00022691"/>
    </source>
</evidence>
<evidence type="ECO:0000259" key="15">
    <source>
        <dbReference type="Pfam" id="PF12623"/>
    </source>
</evidence>
<dbReference type="InterPro" id="IPR024026">
    <property type="entry name" value="3'-RNA_MeTfrase_Hen1_bac"/>
</dbReference>
<dbReference type="PANTHER" id="PTHR21404:SF3">
    <property type="entry name" value="SMALL RNA 2'-O-METHYLTRANSFERASE"/>
    <property type="match status" value="1"/>
</dbReference>
<accession>A0AAU8JUU8</accession>
<dbReference type="NCBIfam" id="TIGR04074">
    <property type="entry name" value="bacter_Hen1"/>
    <property type="match status" value="1"/>
</dbReference>
<dbReference type="SUPFAM" id="SSF53335">
    <property type="entry name" value="S-adenosyl-L-methionine-dependent methyltransferases"/>
    <property type="match status" value="1"/>
</dbReference>
<comment type="cofactor">
    <cofactor evidence="1">
        <name>Mg(2+)</name>
        <dbReference type="ChEBI" id="CHEBI:18420"/>
    </cofactor>
</comment>
<comment type="similarity">
    <text evidence="2">Belongs to the methyltransferase superfamily. HEN1 family.</text>
</comment>
<dbReference type="RefSeq" id="WP_354640434.1">
    <property type="nucleotide sequence ID" value="NZ_CP159872.1"/>
</dbReference>